<feature type="domain" description="DUF6035" evidence="1">
    <location>
        <begin position="105"/>
        <end position="282"/>
    </location>
</feature>
<protein>
    <submittedName>
        <fullName evidence="2">DUF6035 family protein</fullName>
    </submittedName>
</protein>
<reference evidence="3" key="1">
    <citation type="journal article" date="2019" name="Int. J. Syst. Evol. Microbiol.">
        <title>The Global Catalogue of Microorganisms (GCM) 10K type strain sequencing project: providing services to taxonomists for standard genome sequencing and annotation.</title>
        <authorList>
            <consortium name="The Broad Institute Genomics Platform"/>
            <consortium name="The Broad Institute Genome Sequencing Center for Infectious Disease"/>
            <person name="Wu L."/>
            <person name="Ma J."/>
        </authorList>
    </citation>
    <scope>NUCLEOTIDE SEQUENCE [LARGE SCALE GENOMIC DNA]</scope>
    <source>
        <strain evidence="3">CCUG 62945</strain>
    </source>
</reference>
<dbReference type="Pfam" id="PF19500">
    <property type="entry name" value="DUF6035"/>
    <property type="match status" value="1"/>
</dbReference>
<gene>
    <name evidence="2" type="ORF">ACFQNF_19910</name>
</gene>
<comment type="caution">
    <text evidence="2">The sequence shown here is derived from an EMBL/GenBank/DDBJ whole genome shotgun (WGS) entry which is preliminary data.</text>
</comment>
<evidence type="ECO:0000259" key="1">
    <source>
        <dbReference type="Pfam" id="PF19500"/>
    </source>
</evidence>
<keyword evidence="3" id="KW-1185">Reference proteome</keyword>
<dbReference type="RefSeq" id="WP_380189971.1">
    <property type="nucleotide sequence ID" value="NZ_JBHTBQ010000044.1"/>
</dbReference>
<proteinExistence type="predicted"/>
<name>A0ABW2R4B8_9NEIS</name>
<accession>A0ABW2R4B8</accession>
<sequence>MGQQSNGFQQSVLLALDTKTGKLIESKELLHMAEDVLRDLRRSSVAGLHRSRVRDVEPRLRCALCNGSAHISMRHTEFGNRWFAHNGEVTDCPYRDYRRLSPNEQWALQYQGQQEGAEHKRLKFFIADWVEKDPRCSSVWRDKVRASELKRGEWKRPDVRAVIGDREIVFEIQLSYTFLSEVVRRDAFYQQENVHILWIFREFEPHREVVRDEMFYNRRNIFVLDADAEKETIKRNRLTFKCYYQTPALVGDGIIEKWHSRYVHLDELTFPVPEYRPYYRDFDTSVISLLRLRLIRAIMQWSRDRKAGGSTSISKAKVLSAWQALERKSGFKKDKFFFASDFLFDQLPKFLSIKYKRPIGYNYKMLWEVLNAILAMSISAPRPHNIQYLMAIHHYTPNLEAKHTQIINKHRADIIASIKRGENRYVRDQRFDEATAIVLPELRDKLENPWGVKPINHS</sequence>
<evidence type="ECO:0000313" key="2">
    <source>
        <dbReference type="EMBL" id="MFC7422129.1"/>
    </source>
</evidence>
<dbReference type="Proteomes" id="UP001596473">
    <property type="component" value="Unassembled WGS sequence"/>
</dbReference>
<dbReference type="InterPro" id="IPR046099">
    <property type="entry name" value="DUF6035"/>
</dbReference>
<organism evidence="2 3">
    <name type="scientific">Iodobacter arcticus</name>
    <dbReference type="NCBI Taxonomy" id="590593"/>
    <lineage>
        <taxon>Bacteria</taxon>
        <taxon>Pseudomonadati</taxon>
        <taxon>Pseudomonadota</taxon>
        <taxon>Betaproteobacteria</taxon>
        <taxon>Neisseriales</taxon>
        <taxon>Chitinibacteraceae</taxon>
        <taxon>Iodobacter</taxon>
    </lineage>
</organism>
<evidence type="ECO:0000313" key="3">
    <source>
        <dbReference type="Proteomes" id="UP001596473"/>
    </source>
</evidence>
<dbReference type="EMBL" id="JBHTBQ010000044">
    <property type="protein sequence ID" value="MFC7422129.1"/>
    <property type="molecule type" value="Genomic_DNA"/>
</dbReference>